<gene>
    <name evidence="2" type="ORF">SAMN05421507_1011404</name>
</gene>
<name>A0A1H0GXC7_9PSEU</name>
<dbReference type="RefSeq" id="WP_090095727.1">
    <property type="nucleotide sequence ID" value="NZ_FNIX01000001.1"/>
</dbReference>
<dbReference type="OrthoDB" id="3821205at2"/>
<feature type="transmembrane region" description="Helical" evidence="1">
    <location>
        <begin position="43"/>
        <end position="63"/>
    </location>
</feature>
<keyword evidence="3" id="KW-1185">Reference proteome</keyword>
<keyword evidence="1" id="KW-1133">Transmembrane helix</keyword>
<reference evidence="3" key="1">
    <citation type="submission" date="2016-10" db="EMBL/GenBank/DDBJ databases">
        <authorList>
            <person name="Varghese N."/>
            <person name="Submissions S."/>
        </authorList>
    </citation>
    <scope>NUCLEOTIDE SEQUENCE [LARGE SCALE GENOMIC DNA]</scope>
    <source>
        <strain evidence="3">CGMCC 4.6609</strain>
    </source>
</reference>
<accession>A0A1H0GXC7</accession>
<organism evidence="2 3">
    <name type="scientific">Lentzea jiangxiensis</name>
    <dbReference type="NCBI Taxonomy" id="641025"/>
    <lineage>
        <taxon>Bacteria</taxon>
        <taxon>Bacillati</taxon>
        <taxon>Actinomycetota</taxon>
        <taxon>Actinomycetes</taxon>
        <taxon>Pseudonocardiales</taxon>
        <taxon>Pseudonocardiaceae</taxon>
        <taxon>Lentzea</taxon>
    </lineage>
</organism>
<keyword evidence="1" id="KW-0472">Membrane</keyword>
<keyword evidence="1" id="KW-0812">Transmembrane</keyword>
<evidence type="ECO:0000313" key="2">
    <source>
        <dbReference type="EMBL" id="SDO11518.1"/>
    </source>
</evidence>
<protein>
    <submittedName>
        <fullName evidence="2">Uncharacterized protein</fullName>
    </submittedName>
</protein>
<dbReference type="Proteomes" id="UP000199691">
    <property type="component" value="Unassembled WGS sequence"/>
</dbReference>
<sequence>MNEQDLKNAFERALVASSPPPSMDPGQALDAARKARAKRSASVLGALVAVLVVGLGVGSAFALNPELGRQVMKGAGQILPSSVWGLEWPVGQTDRTATNGPQADRARKLLEELKGVVPAGYDAPQLRYQDWRYNGGDMQRTQGQIASDRGVTPEVWEYMAQTPVRKDGQVGWLLAEVSTPNRALPAEPCALARTFWGMGGECAVVLVDGLEVGVVQRNTSGRHQFDKWATYRARDGQVVTIAQDDSYEGGGYPQLDVPVFTERQLAELATDPRFRVGG</sequence>
<evidence type="ECO:0000256" key="1">
    <source>
        <dbReference type="SAM" id="Phobius"/>
    </source>
</evidence>
<dbReference type="EMBL" id="FNIX01000001">
    <property type="protein sequence ID" value="SDO11518.1"/>
    <property type="molecule type" value="Genomic_DNA"/>
</dbReference>
<dbReference type="STRING" id="641025.SAMN05421507_1011404"/>
<evidence type="ECO:0000313" key="3">
    <source>
        <dbReference type="Proteomes" id="UP000199691"/>
    </source>
</evidence>
<proteinExistence type="predicted"/>
<dbReference type="AlphaFoldDB" id="A0A1H0GXC7"/>